<comment type="subcellular location">
    <subcellularLocation>
        <location evidence="1">Secreted</location>
    </subcellularLocation>
</comment>
<evidence type="ECO:0008006" key="13">
    <source>
        <dbReference type="Google" id="ProtNLM"/>
    </source>
</evidence>
<evidence type="ECO:0000256" key="2">
    <source>
        <dbReference type="ARBA" id="ARBA00007550"/>
    </source>
</evidence>
<dbReference type="GO" id="GO:0042742">
    <property type="term" value="P:defense response to bacterium"/>
    <property type="evidence" value="ECO:0007669"/>
    <property type="project" value="UniProtKB-KW"/>
</dbReference>
<evidence type="ECO:0000256" key="7">
    <source>
        <dbReference type="ARBA" id="ARBA00022859"/>
    </source>
</evidence>
<keyword evidence="4" id="KW-0929">Antimicrobial</keyword>
<evidence type="ECO:0000313" key="11">
    <source>
        <dbReference type="EnsemblMetazoa" id="GPAI040752-PA"/>
    </source>
</evidence>
<evidence type="ECO:0000256" key="3">
    <source>
        <dbReference type="ARBA" id="ARBA00022525"/>
    </source>
</evidence>
<reference evidence="12" key="1">
    <citation type="submission" date="2014-03" db="EMBL/GenBank/DDBJ databases">
        <authorList>
            <person name="Aksoy S."/>
            <person name="Warren W."/>
            <person name="Wilson R.K."/>
        </authorList>
    </citation>
    <scope>NUCLEOTIDE SEQUENCE [LARGE SCALE GENOMIC DNA]</scope>
    <source>
        <strain evidence="12">IAEA</strain>
    </source>
</reference>
<dbReference type="AlphaFoldDB" id="A0A1B0AC38"/>
<keyword evidence="7" id="KW-0391">Immunity</keyword>
<protein>
    <recommendedName>
        <fullName evidence="13">Attacin C-terminal domain-containing protein</fullName>
    </recommendedName>
</protein>
<dbReference type="Pfam" id="PF03769">
    <property type="entry name" value="Attacin_C"/>
    <property type="match status" value="1"/>
</dbReference>
<evidence type="ECO:0000256" key="5">
    <source>
        <dbReference type="ARBA" id="ARBA00022588"/>
    </source>
</evidence>
<keyword evidence="5" id="KW-0399">Innate immunity</keyword>
<evidence type="ECO:0000259" key="9">
    <source>
        <dbReference type="Pfam" id="PF03768"/>
    </source>
</evidence>
<keyword evidence="6" id="KW-0732">Signal</keyword>
<organism evidence="11 12">
    <name type="scientific">Glossina pallidipes</name>
    <name type="common">Tsetse fly</name>
    <dbReference type="NCBI Taxonomy" id="7398"/>
    <lineage>
        <taxon>Eukaryota</taxon>
        <taxon>Metazoa</taxon>
        <taxon>Ecdysozoa</taxon>
        <taxon>Arthropoda</taxon>
        <taxon>Hexapoda</taxon>
        <taxon>Insecta</taxon>
        <taxon>Pterygota</taxon>
        <taxon>Neoptera</taxon>
        <taxon>Endopterygota</taxon>
        <taxon>Diptera</taxon>
        <taxon>Brachycera</taxon>
        <taxon>Muscomorpha</taxon>
        <taxon>Hippoboscoidea</taxon>
        <taxon>Glossinidae</taxon>
        <taxon>Glossina</taxon>
    </lineage>
</organism>
<evidence type="ECO:0000256" key="4">
    <source>
        <dbReference type="ARBA" id="ARBA00022529"/>
    </source>
</evidence>
<evidence type="ECO:0000313" key="12">
    <source>
        <dbReference type="Proteomes" id="UP000092445"/>
    </source>
</evidence>
<dbReference type="VEuPathDB" id="VectorBase:GPAI040752"/>
<dbReference type="Proteomes" id="UP000092445">
    <property type="component" value="Unassembled WGS sequence"/>
</dbReference>
<evidence type="ECO:0000259" key="10">
    <source>
        <dbReference type="Pfam" id="PF03769"/>
    </source>
</evidence>
<proteinExistence type="inferred from homology"/>
<keyword evidence="3" id="KW-0964">Secreted</keyword>
<keyword evidence="12" id="KW-1185">Reference proteome</keyword>
<dbReference type="GO" id="GO:0005576">
    <property type="term" value="C:extracellular region"/>
    <property type="evidence" value="ECO:0007669"/>
    <property type="project" value="UniProtKB-SubCell"/>
</dbReference>
<dbReference type="GO" id="GO:0045087">
    <property type="term" value="P:innate immune response"/>
    <property type="evidence" value="ECO:0007669"/>
    <property type="project" value="UniProtKB-KW"/>
</dbReference>
<dbReference type="InterPro" id="IPR005521">
    <property type="entry name" value="Attacin_C"/>
</dbReference>
<comment type="similarity">
    <text evidence="2">Belongs to the attacin/sarcotoxin-2 family.</text>
</comment>
<sequence length="187" mass="19040">MFGSASSNSKGGLDVNLGLGKSLGDAASNAGAGVYAAGNTAGGPATTGVFLEANKNNHGISLNHSNTEKFGSTLTTSAHANLLKTDTHHLNASAFHSRTHLDNGFKFDRVGGGLTYGHSNGHGAALTGSQIPQVGMKSLDVTGKANLWSSPNRATTLDLTGGVSKHFGGPFNGQTDKKIGFGLKTNF</sequence>
<evidence type="ECO:0000256" key="6">
    <source>
        <dbReference type="ARBA" id="ARBA00022729"/>
    </source>
</evidence>
<name>A0A1B0AC38_GLOPL</name>
<keyword evidence="8" id="KW-0044">Antibiotic</keyword>
<feature type="domain" description="Attacin C-terminal" evidence="10">
    <location>
        <begin position="69"/>
        <end position="187"/>
    </location>
</feature>
<evidence type="ECO:0000256" key="8">
    <source>
        <dbReference type="ARBA" id="ARBA00023022"/>
    </source>
</evidence>
<evidence type="ECO:0000256" key="1">
    <source>
        <dbReference type="ARBA" id="ARBA00004613"/>
    </source>
</evidence>
<reference evidence="11" key="2">
    <citation type="submission" date="2020-05" db="UniProtKB">
        <authorList>
            <consortium name="EnsemblMetazoa"/>
        </authorList>
    </citation>
    <scope>IDENTIFICATION</scope>
    <source>
        <strain evidence="11">IAEA</strain>
    </source>
</reference>
<accession>A0A1B0AC38</accession>
<feature type="domain" description="Attacin N-terminal" evidence="9">
    <location>
        <begin position="2"/>
        <end position="64"/>
    </location>
</feature>
<dbReference type="InterPro" id="IPR005520">
    <property type="entry name" value="Attacin_N"/>
</dbReference>
<dbReference type="EnsemblMetazoa" id="GPAI040752-RA">
    <property type="protein sequence ID" value="GPAI040752-PA"/>
    <property type="gene ID" value="GPAI040752"/>
</dbReference>
<dbReference type="Pfam" id="PF03768">
    <property type="entry name" value="Attacin_N"/>
    <property type="match status" value="1"/>
</dbReference>